<organism evidence="1 2">
    <name type="scientific">Tranquillimonas alkanivorans</name>
    <dbReference type="NCBI Taxonomy" id="441119"/>
    <lineage>
        <taxon>Bacteria</taxon>
        <taxon>Pseudomonadati</taxon>
        <taxon>Pseudomonadota</taxon>
        <taxon>Alphaproteobacteria</taxon>
        <taxon>Rhodobacterales</taxon>
        <taxon>Roseobacteraceae</taxon>
        <taxon>Tranquillimonas</taxon>
    </lineage>
</organism>
<name>A0A1I5W7B8_9RHOB</name>
<keyword evidence="2" id="KW-1185">Reference proteome</keyword>
<dbReference type="AlphaFoldDB" id="A0A1I5W7B8"/>
<evidence type="ECO:0000313" key="1">
    <source>
        <dbReference type="EMBL" id="SFQ15654.1"/>
    </source>
</evidence>
<dbReference type="Proteomes" id="UP000199356">
    <property type="component" value="Unassembled WGS sequence"/>
</dbReference>
<protein>
    <submittedName>
        <fullName evidence="1">Uncharacterized protein</fullName>
    </submittedName>
</protein>
<proteinExistence type="predicted"/>
<sequence>MSLVEVWREAEPPQHFAPTTRLWRTSEGVGLQQSFYLLFHFLQRFSRTAHLNLRPCQFKRR</sequence>
<evidence type="ECO:0000313" key="2">
    <source>
        <dbReference type="Proteomes" id="UP000199356"/>
    </source>
</evidence>
<dbReference type="EMBL" id="FOXA01000041">
    <property type="protein sequence ID" value="SFQ15654.1"/>
    <property type="molecule type" value="Genomic_DNA"/>
</dbReference>
<reference evidence="1 2" key="1">
    <citation type="submission" date="2016-10" db="EMBL/GenBank/DDBJ databases">
        <authorList>
            <person name="de Groot N.N."/>
        </authorList>
    </citation>
    <scope>NUCLEOTIDE SEQUENCE [LARGE SCALE GENOMIC DNA]</scope>
    <source>
        <strain evidence="1 2">DSM 19547</strain>
    </source>
</reference>
<gene>
    <name evidence="1" type="ORF">SAMN04488047_14115</name>
</gene>
<accession>A0A1I5W7B8</accession>